<comment type="function">
    <text evidence="10">Guanine nucleotide-exchange factor (GEF) required for the formation or budding of transport vesicles from the ER.</text>
</comment>
<protein>
    <recommendedName>
        <fullName evidence="10">Guanine nucleotide-exchange factor SEC12</fullName>
    </recommendedName>
</protein>
<keyword evidence="1 10" id="KW-0813">Transport</keyword>
<dbReference type="GO" id="GO:0005789">
    <property type="term" value="C:endoplasmic reticulum membrane"/>
    <property type="evidence" value="ECO:0007669"/>
    <property type="project" value="UniProtKB-SubCell"/>
</dbReference>
<dbReference type="PANTHER" id="PTHR23284">
    <property type="entry name" value="PROLACTIN REGULATORY ELEMENT BINDING PROTEIN"/>
    <property type="match status" value="1"/>
</dbReference>
<sequence>MGPPSVSKANVKYPIFAATFATNNPAILLVGGGGGAGRSGVPNSICAFDTSSRAPNLEPFARLDLSRDEDSVTSAAAVSTKEGCILYAGVNSGEIERIKGQNSHLRAFQVTYPRKEDKGGIEFLSKTQLLNASSETARKEGYQRLIRLSPPSKESGGKRIGVIASSLQGNENELVTFSAVSTKPTSSDVIQRVPLRGQEINDVDVFLAEDGHYQVAYCLDGSVSIQRFTYDFESKKTGAKLDAPRKRYEVPSPDLSGRKPRPKIRALRWLTANHLLLLVNFPNRSGVELQVLKLYSEEGMGSILLRKKLGSGAKQAVDMDVARLDADPAGAYQCAIAVATQDVSLHVHTIDFNGVSLRGFAQYAVYHNVHDVQMTKAVWSPFTPAKAPTVSSPQFLRLASTSLSGSVSVETFELQTVSSGARRRFVLLSSTKRKLYNAALYAAFAFIIAMLAVMLQSLVDPHGDWTKGIVPASLQKAASGYKAPGVLMEEARGARAVLNGATAPVAKTSQRIGDLLHLGRSDEGDASQKAVIIRHEDETGSSLSTEVHDAADIVKTNSEARKWEELSHEERKRWKDKLVRAGLWAQHEGETILKGIFFSEARALVGHVAEGMMNR</sequence>
<comment type="subcellular location">
    <subcellularLocation>
        <location evidence="10">Endoplasmic reticulum membrane</location>
        <topology evidence="10">Single-pass type II membrane protein</topology>
    </subcellularLocation>
    <subcellularLocation>
        <location evidence="10">Golgi apparatus membrane</location>
        <topology evidence="10">Single-pass type II membrane protein</topology>
    </subcellularLocation>
</comment>
<dbReference type="Gene3D" id="2.130.10.10">
    <property type="entry name" value="YVTN repeat-like/Quinoprotein amine dehydrogenase"/>
    <property type="match status" value="1"/>
</dbReference>
<evidence type="ECO:0000313" key="12">
    <source>
        <dbReference type="Proteomes" id="UP000799440"/>
    </source>
</evidence>
<dbReference type="GO" id="GO:0005085">
    <property type="term" value="F:guanyl-nucleotide exchange factor activity"/>
    <property type="evidence" value="ECO:0007669"/>
    <property type="project" value="InterPro"/>
</dbReference>
<dbReference type="PANTHER" id="PTHR23284:SF0">
    <property type="entry name" value="PROLACTIN REGULATORY ELEMENT-BINDING PROTEIN"/>
    <property type="match status" value="1"/>
</dbReference>
<dbReference type="InterPro" id="IPR045260">
    <property type="entry name" value="Sec12-like"/>
</dbReference>
<keyword evidence="4 10" id="KW-0677">Repeat</keyword>
<comment type="similarity">
    <text evidence="10">Belongs to the WD repeat SEC12 family.</text>
</comment>
<dbReference type="EMBL" id="MU006570">
    <property type="protein sequence ID" value="KAF2748221.1"/>
    <property type="molecule type" value="Genomic_DNA"/>
</dbReference>
<accession>A0A6A6VGA0</accession>
<keyword evidence="9 10" id="KW-0472">Membrane</keyword>
<organism evidence="11 12">
    <name type="scientific">Sporormia fimetaria CBS 119925</name>
    <dbReference type="NCBI Taxonomy" id="1340428"/>
    <lineage>
        <taxon>Eukaryota</taxon>
        <taxon>Fungi</taxon>
        <taxon>Dikarya</taxon>
        <taxon>Ascomycota</taxon>
        <taxon>Pezizomycotina</taxon>
        <taxon>Dothideomycetes</taxon>
        <taxon>Pleosporomycetidae</taxon>
        <taxon>Pleosporales</taxon>
        <taxon>Sporormiaceae</taxon>
        <taxon>Sporormia</taxon>
    </lineage>
</organism>
<feature type="transmembrane region" description="Helical" evidence="10">
    <location>
        <begin position="438"/>
        <end position="459"/>
    </location>
</feature>
<keyword evidence="6" id="KW-0931">ER-Golgi transport</keyword>
<evidence type="ECO:0000256" key="6">
    <source>
        <dbReference type="ARBA" id="ARBA00022892"/>
    </source>
</evidence>
<evidence type="ECO:0000313" key="11">
    <source>
        <dbReference type="EMBL" id="KAF2748221.1"/>
    </source>
</evidence>
<evidence type="ECO:0000256" key="9">
    <source>
        <dbReference type="ARBA" id="ARBA00023136"/>
    </source>
</evidence>
<evidence type="ECO:0000256" key="4">
    <source>
        <dbReference type="ARBA" id="ARBA00022737"/>
    </source>
</evidence>
<keyword evidence="2 10" id="KW-0853">WD repeat</keyword>
<dbReference type="Proteomes" id="UP000799440">
    <property type="component" value="Unassembled WGS sequence"/>
</dbReference>
<keyword evidence="12" id="KW-1185">Reference proteome</keyword>
<proteinExistence type="inferred from homology"/>
<evidence type="ECO:0000256" key="8">
    <source>
        <dbReference type="ARBA" id="ARBA00022989"/>
    </source>
</evidence>
<evidence type="ECO:0000256" key="2">
    <source>
        <dbReference type="ARBA" id="ARBA00022574"/>
    </source>
</evidence>
<keyword evidence="5 10" id="KW-0256">Endoplasmic reticulum</keyword>
<dbReference type="GO" id="GO:0006888">
    <property type="term" value="P:endoplasmic reticulum to Golgi vesicle-mediated transport"/>
    <property type="evidence" value="ECO:0007669"/>
    <property type="project" value="UniProtKB-UniRule"/>
</dbReference>
<keyword evidence="3 10" id="KW-0812">Transmembrane</keyword>
<evidence type="ECO:0000256" key="1">
    <source>
        <dbReference type="ARBA" id="ARBA00022448"/>
    </source>
</evidence>
<dbReference type="GO" id="GO:0003400">
    <property type="term" value="P:regulation of COPII vesicle coating"/>
    <property type="evidence" value="ECO:0007669"/>
    <property type="project" value="UniProtKB-UniRule"/>
</dbReference>
<dbReference type="OrthoDB" id="16538at2759"/>
<dbReference type="InterPro" id="IPR015943">
    <property type="entry name" value="WD40/YVTN_repeat-like_dom_sf"/>
</dbReference>
<evidence type="ECO:0000256" key="5">
    <source>
        <dbReference type="ARBA" id="ARBA00022824"/>
    </source>
</evidence>
<name>A0A6A6VGA0_9PLEO</name>
<evidence type="ECO:0000256" key="10">
    <source>
        <dbReference type="RuleBase" id="RU369019"/>
    </source>
</evidence>
<gene>
    <name evidence="11" type="ORF">M011DRAFT_401519</name>
</gene>
<dbReference type="GO" id="GO:0015031">
    <property type="term" value="P:protein transport"/>
    <property type="evidence" value="ECO:0007669"/>
    <property type="project" value="UniProtKB-KW"/>
</dbReference>
<keyword evidence="8 10" id="KW-1133">Transmembrane helix</keyword>
<reference evidence="11" key="1">
    <citation type="journal article" date="2020" name="Stud. Mycol.">
        <title>101 Dothideomycetes genomes: a test case for predicting lifestyles and emergence of pathogens.</title>
        <authorList>
            <person name="Haridas S."/>
            <person name="Albert R."/>
            <person name="Binder M."/>
            <person name="Bloem J."/>
            <person name="Labutti K."/>
            <person name="Salamov A."/>
            <person name="Andreopoulos B."/>
            <person name="Baker S."/>
            <person name="Barry K."/>
            <person name="Bills G."/>
            <person name="Bluhm B."/>
            <person name="Cannon C."/>
            <person name="Castanera R."/>
            <person name="Culley D."/>
            <person name="Daum C."/>
            <person name="Ezra D."/>
            <person name="Gonzalez J."/>
            <person name="Henrissat B."/>
            <person name="Kuo A."/>
            <person name="Liang C."/>
            <person name="Lipzen A."/>
            <person name="Lutzoni F."/>
            <person name="Magnuson J."/>
            <person name="Mondo S."/>
            <person name="Nolan M."/>
            <person name="Ohm R."/>
            <person name="Pangilinan J."/>
            <person name="Park H.-J."/>
            <person name="Ramirez L."/>
            <person name="Alfaro M."/>
            <person name="Sun H."/>
            <person name="Tritt A."/>
            <person name="Yoshinaga Y."/>
            <person name="Zwiers L.-H."/>
            <person name="Turgeon B."/>
            <person name="Goodwin S."/>
            <person name="Spatafora J."/>
            <person name="Crous P."/>
            <person name="Grigoriev I."/>
        </authorList>
    </citation>
    <scope>NUCLEOTIDE SEQUENCE</scope>
    <source>
        <strain evidence="11">CBS 119925</strain>
    </source>
</reference>
<dbReference type="GO" id="GO:0000139">
    <property type="term" value="C:Golgi membrane"/>
    <property type="evidence" value="ECO:0007669"/>
    <property type="project" value="UniProtKB-SubCell"/>
</dbReference>
<keyword evidence="7 10" id="KW-0653">Protein transport</keyword>
<evidence type="ECO:0000256" key="3">
    <source>
        <dbReference type="ARBA" id="ARBA00022692"/>
    </source>
</evidence>
<evidence type="ECO:0000256" key="7">
    <source>
        <dbReference type="ARBA" id="ARBA00022927"/>
    </source>
</evidence>
<dbReference type="AlphaFoldDB" id="A0A6A6VGA0"/>